<dbReference type="InterPro" id="IPR029071">
    <property type="entry name" value="Ubiquitin-like_domsf"/>
</dbReference>
<feature type="domain" description="Ubiquitin-like" evidence="14">
    <location>
        <begin position="24"/>
        <end position="78"/>
    </location>
</feature>
<dbReference type="PROSITE" id="PS50016">
    <property type="entry name" value="ZF_PHD_2"/>
    <property type="match status" value="1"/>
</dbReference>
<name>A0A443QJE9_9ACAR</name>
<dbReference type="InterPro" id="IPR011011">
    <property type="entry name" value="Znf_FYVE_PHD"/>
</dbReference>
<dbReference type="SUPFAM" id="SSF54236">
    <property type="entry name" value="Ubiquitin-like"/>
    <property type="match status" value="1"/>
</dbReference>
<dbReference type="InterPro" id="IPR019786">
    <property type="entry name" value="Zinc_finger_PHD-type_CS"/>
</dbReference>
<dbReference type="InterPro" id="IPR001965">
    <property type="entry name" value="Znf_PHD"/>
</dbReference>
<organism evidence="16 17">
    <name type="scientific">Dinothrombium tinctorium</name>
    <dbReference type="NCBI Taxonomy" id="1965070"/>
    <lineage>
        <taxon>Eukaryota</taxon>
        <taxon>Metazoa</taxon>
        <taxon>Ecdysozoa</taxon>
        <taxon>Arthropoda</taxon>
        <taxon>Chelicerata</taxon>
        <taxon>Arachnida</taxon>
        <taxon>Acari</taxon>
        <taxon>Acariformes</taxon>
        <taxon>Trombidiformes</taxon>
        <taxon>Prostigmata</taxon>
        <taxon>Anystina</taxon>
        <taxon>Parasitengona</taxon>
        <taxon>Trombidioidea</taxon>
        <taxon>Trombidiidae</taxon>
        <taxon>Dinothrombium</taxon>
    </lineage>
</organism>
<dbReference type="Gene3D" id="2.30.280.10">
    <property type="entry name" value="SRA-YDG"/>
    <property type="match status" value="1"/>
</dbReference>
<keyword evidence="8" id="KW-0862">Zinc</keyword>
<dbReference type="PANTHER" id="PTHR14140">
    <property type="entry name" value="E3 UBIQUITIN-PROTEIN LIGASE UHRF-RELATED"/>
    <property type="match status" value="1"/>
</dbReference>
<dbReference type="UniPathway" id="UPA00143"/>
<reference evidence="16 17" key="1">
    <citation type="journal article" date="2018" name="Gigascience">
        <title>Genomes of trombidid mites reveal novel predicted allergens and laterally-transferred genes associated with secondary metabolism.</title>
        <authorList>
            <person name="Dong X."/>
            <person name="Chaisiri K."/>
            <person name="Xia D."/>
            <person name="Armstrong S.D."/>
            <person name="Fang Y."/>
            <person name="Donnelly M.J."/>
            <person name="Kadowaki T."/>
            <person name="McGarry J.W."/>
            <person name="Darby A.C."/>
            <person name="Makepeace B.L."/>
        </authorList>
    </citation>
    <scope>NUCLEOTIDE SEQUENCE [LARGE SCALE GENOMIC DNA]</scope>
    <source>
        <strain evidence="16">UoL-WK</strain>
    </source>
</reference>
<evidence type="ECO:0000256" key="4">
    <source>
        <dbReference type="ARBA" id="ARBA00022679"/>
    </source>
</evidence>
<evidence type="ECO:0000313" key="16">
    <source>
        <dbReference type="EMBL" id="RWS03109.1"/>
    </source>
</evidence>
<dbReference type="SUPFAM" id="SSF88697">
    <property type="entry name" value="PUA domain-like"/>
    <property type="match status" value="1"/>
</dbReference>
<feature type="non-terminal residue" evidence="16">
    <location>
        <position position="578"/>
    </location>
</feature>
<dbReference type="OrthoDB" id="6511854at2759"/>
<evidence type="ECO:0000313" key="17">
    <source>
        <dbReference type="Proteomes" id="UP000285301"/>
    </source>
</evidence>
<evidence type="ECO:0000256" key="9">
    <source>
        <dbReference type="ARBA" id="ARBA00023242"/>
    </source>
</evidence>
<comment type="caution">
    <text evidence="16">The sequence shown here is derived from an EMBL/GenBank/DDBJ whole genome shotgun (WGS) entry which is preliminary data.</text>
</comment>
<dbReference type="InterPro" id="IPR013083">
    <property type="entry name" value="Znf_RING/FYVE/PHD"/>
</dbReference>
<dbReference type="PROSITE" id="PS51015">
    <property type="entry name" value="YDG"/>
    <property type="match status" value="1"/>
</dbReference>
<evidence type="ECO:0000256" key="11">
    <source>
        <dbReference type="PROSITE-ProRule" id="PRU00146"/>
    </source>
</evidence>
<dbReference type="Proteomes" id="UP000285301">
    <property type="component" value="Unassembled WGS sequence"/>
</dbReference>
<evidence type="ECO:0000256" key="5">
    <source>
        <dbReference type="ARBA" id="ARBA00022723"/>
    </source>
</evidence>
<dbReference type="InterPro" id="IPR015947">
    <property type="entry name" value="PUA-like_sf"/>
</dbReference>
<keyword evidence="9 12" id="KW-0539">Nucleus</keyword>
<dbReference type="Pfam" id="PF00628">
    <property type="entry name" value="PHD"/>
    <property type="match status" value="1"/>
</dbReference>
<keyword evidence="5" id="KW-0479">Metal-binding</keyword>
<dbReference type="PROSITE" id="PS01359">
    <property type="entry name" value="ZF_PHD_1"/>
    <property type="match status" value="1"/>
</dbReference>
<dbReference type="GO" id="GO:0044027">
    <property type="term" value="P:negative regulation of gene expression via chromosomal CpG island methylation"/>
    <property type="evidence" value="ECO:0007669"/>
    <property type="project" value="TreeGrafter"/>
</dbReference>
<evidence type="ECO:0000259" key="13">
    <source>
        <dbReference type="PROSITE" id="PS50016"/>
    </source>
</evidence>
<dbReference type="SMART" id="SM00213">
    <property type="entry name" value="UBQ"/>
    <property type="match status" value="1"/>
</dbReference>
<dbReference type="SUPFAM" id="SSF57903">
    <property type="entry name" value="FYVE/PHD zinc finger"/>
    <property type="match status" value="1"/>
</dbReference>
<dbReference type="Pfam" id="PF00240">
    <property type="entry name" value="ubiquitin"/>
    <property type="match status" value="1"/>
</dbReference>
<evidence type="ECO:0000256" key="12">
    <source>
        <dbReference type="PROSITE-ProRule" id="PRU00358"/>
    </source>
</evidence>
<dbReference type="Gene3D" id="3.10.20.90">
    <property type="entry name" value="Phosphatidylinositol 3-kinase Catalytic Subunit, Chain A, domain 1"/>
    <property type="match status" value="1"/>
</dbReference>
<dbReference type="SMART" id="SM00249">
    <property type="entry name" value="PHD"/>
    <property type="match status" value="1"/>
</dbReference>
<dbReference type="Pfam" id="PF02182">
    <property type="entry name" value="SAD_SRA"/>
    <property type="match status" value="1"/>
</dbReference>
<dbReference type="AlphaFoldDB" id="A0A443QJE9"/>
<dbReference type="InterPro" id="IPR045134">
    <property type="entry name" value="UHRF1/2-like"/>
</dbReference>
<dbReference type="SMART" id="SM00466">
    <property type="entry name" value="SRA"/>
    <property type="match status" value="1"/>
</dbReference>
<dbReference type="EC" id="2.3.2.27" evidence="3"/>
<protein>
    <recommendedName>
        <fullName evidence="3">RING-type E3 ubiquitin transferase</fullName>
        <ecNumber evidence="3">2.3.2.27</ecNumber>
    </recommendedName>
</protein>
<comment type="pathway">
    <text evidence="2">Protein modification; protein ubiquitination.</text>
</comment>
<dbReference type="PANTHER" id="PTHR14140:SF45">
    <property type="entry name" value="RING-TYPE E3 UBIQUITIN TRANSFERASE"/>
    <property type="match status" value="1"/>
</dbReference>
<evidence type="ECO:0000256" key="2">
    <source>
        <dbReference type="ARBA" id="ARBA00004906"/>
    </source>
</evidence>
<evidence type="ECO:0000256" key="6">
    <source>
        <dbReference type="ARBA" id="ARBA00022771"/>
    </source>
</evidence>
<dbReference type="PROSITE" id="PS50053">
    <property type="entry name" value="UBIQUITIN_2"/>
    <property type="match status" value="1"/>
</dbReference>
<feature type="domain" description="PHD-type" evidence="13">
    <location>
        <begin position="124"/>
        <end position="192"/>
    </location>
</feature>
<evidence type="ECO:0000259" key="14">
    <source>
        <dbReference type="PROSITE" id="PS50053"/>
    </source>
</evidence>
<dbReference type="GO" id="GO:0016567">
    <property type="term" value="P:protein ubiquitination"/>
    <property type="evidence" value="ECO:0007669"/>
    <property type="project" value="UniProtKB-UniPathway"/>
</dbReference>
<gene>
    <name evidence="16" type="ORF">B4U79_04607</name>
</gene>
<keyword evidence="4" id="KW-0808">Transferase</keyword>
<dbReference type="InterPro" id="IPR000626">
    <property type="entry name" value="Ubiquitin-like_dom"/>
</dbReference>
<dbReference type="InterPro" id="IPR036987">
    <property type="entry name" value="SRA-YDG_sf"/>
</dbReference>
<evidence type="ECO:0000256" key="1">
    <source>
        <dbReference type="ARBA" id="ARBA00000900"/>
    </source>
</evidence>
<evidence type="ECO:0000259" key="15">
    <source>
        <dbReference type="PROSITE" id="PS51015"/>
    </source>
</evidence>
<accession>A0A443QJE9</accession>
<keyword evidence="7" id="KW-0833">Ubl conjugation pathway</keyword>
<evidence type="ECO:0000256" key="8">
    <source>
        <dbReference type="ARBA" id="ARBA00022833"/>
    </source>
</evidence>
<dbReference type="EMBL" id="NCKU01006840">
    <property type="protein sequence ID" value="RWS03109.1"/>
    <property type="molecule type" value="Genomic_DNA"/>
</dbReference>
<evidence type="ECO:0000256" key="7">
    <source>
        <dbReference type="ARBA" id="ARBA00022786"/>
    </source>
</evidence>
<feature type="domain" description="YDG" evidence="15">
    <location>
        <begin position="240"/>
        <end position="409"/>
    </location>
</feature>
<dbReference type="Pfam" id="PF05742">
    <property type="entry name" value="TANGO2"/>
    <property type="match status" value="1"/>
</dbReference>
<evidence type="ECO:0000256" key="10">
    <source>
        <dbReference type="ARBA" id="ARBA00023306"/>
    </source>
</evidence>
<dbReference type="Gene3D" id="3.30.40.10">
    <property type="entry name" value="Zinc/RING finger domain, C3HC4 (zinc finger)"/>
    <property type="match status" value="1"/>
</dbReference>
<evidence type="ECO:0000256" key="3">
    <source>
        <dbReference type="ARBA" id="ARBA00012483"/>
    </source>
</evidence>
<dbReference type="STRING" id="1965070.A0A443QJE9"/>
<keyword evidence="17" id="KW-1185">Reference proteome</keyword>
<keyword evidence="6 11" id="KW-0863">Zinc-finger</keyword>
<dbReference type="GO" id="GO:0005634">
    <property type="term" value="C:nucleus"/>
    <property type="evidence" value="ECO:0007669"/>
    <property type="project" value="UniProtKB-SubCell"/>
</dbReference>
<keyword evidence="10" id="KW-0131">Cell cycle</keyword>
<dbReference type="InterPro" id="IPR008551">
    <property type="entry name" value="TANGO2"/>
</dbReference>
<sequence length="578" mass="65976">MFVKVTTYISGANHTISIRCKSINDTVASVKESVAREFNVNKREQIRLFYDGKELKNEITLFEYGVRLNNVLQLLIRENVENKESKADEFNDIAEVVTNLDKKLNENEHSLQPLHSIIDESEEAIECNKCNDNPEVRCRQCSCIECGGKDSADKQLLCDECNVIYHIWCLPIPLEEVPPPDEDWYCPECRNEDKQVIERKELLHLEKKKVNKKAKGEWGRGLSCVGRTKVADFVKKDHFGPIPGVDVGTWWRFRFQASEAGVHTPLVAGIHGKENLGAYSIVFCCSYDEDIDLGSEIYFSGSGGKGEGQSRCRVGGPQVKDQELKRCNKALAMNCFAPIDEIKGANAGKDWKLGKPVRVLRSGNARGSTKRSLYLPKIGVRYDGIYKVVKYWPEQNDSGFKVWRFHLRRDDSAPSPWTKEGKLWSRRLGLKLIYPEGWSENKRSSRKSEKRKSDDSTCSDEKRKKVAFFNVSENCKRLIEKDVKNRNLWQSLLNTRSENKCRSDEYSLILANVRDENLNRPTKTAHFWSSDMQILGGMDMKEGLEGGTWFAMSTSGKVGVLLNVLQPFDYSDLDKKPR</sequence>
<dbReference type="InterPro" id="IPR003105">
    <property type="entry name" value="SRA_YDG"/>
</dbReference>
<proteinExistence type="predicted"/>
<comment type="subcellular location">
    <subcellularLocation>
        <location evidence="12">Nucleus</location>
    </subcellularLocation>
</comment>
<dbReference type="InterPro" id="IPR019787">
    <property type="entry name" value="Znf_PHD-finger"/>
</dbReference>
<comment type="catalytic activity">
    <reaction evidence="1">
        <text>S-ubiquitinyl-[E2 ubiquitin-conjugating enzyme]-L-cysteine + [acceptor protein]-L-lysine = [E2 ubiquitin-conjugating enzyme]-L-cysteine + N(6)-ubiquitinyl-[acceptor protein]-L-lysine.</text>
        <dbReference type="EC" id="2.3.2.27"/>
    </reaction>
</comment>
<dbReference type="GO" id="GO:0008270">
    <property type="term" value="F:zinc ion binding"/>
    <property type="evidence" value="ECO:0007669"/>
    <property type="project" value="UniProtKB-KW"/>
</dbReference>
<dbReference type="GO" id="GO:0061630">
    <property type="term" value="F:ubiquitin protein ligase activity"/>
    <property type="evidence" value="ECO:0007669"/>
    <property type="project" value="UniProtKB-EC"/>
</dbReference>